<dbReference type="EMBL" id="JBAKAZ010000065">
    <property type="protein sequence ID" value="MEL0630566.1"/>
    <property type="molecule type" value="Genomic_DNA"/>
</dbReference>
<accession>A0ABU9GTA6</accession>
<keyword evidence="1" id="KW-1133">Transmembrane helix</keyword>
<evidence type="ECO:0000313" key="2">
    <source>
        <dbReference type="EMBL" id="MEL0630566.1"/>
    </source>
</evidence>
<organism evidence="2 3">
    <name type="scientific">Psychromonas aquatilis</name>
    <dbReference type="NCBI Taxonomy" id="2005072"/>
    <lineage>
        <taxon>Bacteria</taxon>
        <taxon>Pseudomonadati</taxon>
        <taxon>Pseudomonadota</taxon>
        <taxon>Gammaproteobacteria</taxon>
        <taxon>Alteromonadales</taxon>
        <taxon>Psychromonadaceae</taxon>
        <taxon>Psychromonas</taxon>
    </lineage>
</organism>
<evidence type="ECO:0000313" key="3">
    <source>
        <dbReference type="Proteomes" id="UP001369082"/>
    </source>
</evidence>
<dbReference type="RefSeq" id="WP_341598693.1">
    <property type="nucleotide sequence ID" value="NZ_JBAKAZ010000065.1"/>
</dbReference>
<protein>
    <submittedName>
        <fullName evidence="2">Uncharacterized protein</fullName>
    </submittedName>
</protein>
<comment type="caution">
    <text evidence="2">The sequence shown here is derived from an EMBL/GenBank/DDBJ whole genome shotgun (WGS) entry which is preliminary data.</text>
</comment>
<dbReference type="Proteomes" id="UP001369082">
    <property type="component" value="Unassembled WGS sequence"/>
</dbReference>
<reference evidence="2 3" key="1">
    <citation type="submission" date="2024-02" db="EMBL/GenBank/DDBJ databases">
        <title>Bacteria isolated from the canopy kelp, Nereocystis luetkeana.</title>
        <authorList>
            <person name="Pfister C.A."/>
            <person name="Younker I.T."/>
            <person name="Light S.H."/>
        </authorList>
    </citation>
    <scope>NUCLEOTIDE SEQUENCE [LARGE SCALE GENOMIC DNA]</scope>
    <source>
        <strain evidence="2 3">TI.1.05</strain>
    </source>
</reference>
<gene>
    <name evidence="2" type="ORF">V6256_13195</name>
</gene>
<keyword evidence="1" id="KW-0812">Transmembrane</keyword>
<keyword evidence="1" id="KW-0472">Membrane</keyword>
<feature type="transmembrane region" description="Helical" evidence="1">
    <location>
        <begin position="42"/>
        <end position="63"/>
    </location>
</feature>
<sequence length="229" mass="25656">MFKLLLVLLFLAIGFACGVGVGAIYELKPAKGTLTTSELTSLIFTILGGAGGIIATAIALYAWDQWKSQHRKAQHYEAKINALRLLNIIELQAINMIVMQANPSHERFSITRSELIDTLGKLNLEVMLIKNFSVHLSAEEQLDMDKLRLLPEISADILNLKLWPKEIDTVDYLSISSFTNWRYENSKSWFYSLPHVPKGVGLKEIKVSVINEGIKSILKDSTKQLVNSL</sequence>
<keyword evidence="3" id="KW-1185">Reference proteome</keyword>
<proteinExistence type="predicted"/>
<name>A0ABU9GTA6_9GAMM</name>
<dbReference type="PROSITE" id="PS51257">
    <property type="entry name" value="PROKAR_LIPOPROTEIN"/>
    <property type="match status" value="1"/>
</dbReference>
<evidence type="ECO:0000256" key="1">
    <source>
        <dbReference type="SAM" id="Phobius"/>
    </source>
</evidence>